<dbReference type="InterPro" id="IPR004846">
    <property type="entry name" value="T2SS/T3SS_dom"/>
</dbReference>
<gene>
    <name evidence="5" type="ORF">ETSY1_00435</name>
</gene>
<proteinExistence type="inferred from homology"/>
<dbReference type="GO" id="GO:0009306">
    <property type="term" value="P:protein secretion"/>
    <property type="evidence" value="ECO:0007669"/>
    <property type="project" value="InterPro"/>
</dbReference>
<evidence type="ECO:0000259" key="3">
    <source>
        <dbReference type="Pfam" id="PF00263"/>
    </source>
</evidence>
<dbReference type="Pfam" id="PF13629">
    <property type="entry name" value="T2SS-T3SS_pil_N"/>
    <property type="match status" value="1"/>
</dbReference>
<evidence type="ECO:0000256" key="2">
    <source>
        <dbReference type="SAM" id="SignalP"/>
    </source>
</evidence>
<comment type="similarity">
    <text evidence="1">Belongs to the bacterial secretin family.</text>
</comment>
<feature type="signal peptide" evidence="2">
    <location>
        <begin position="1"/>
        <end position="29"/>
    </location>
</feature>
<dbReference type="GO" id="GO:0015627">
    <property type="term" value="C:type II protein secretion system complex"/>
    <property type="evidence" value="ECO:0007669"/>
    <property type="project" value="TreeGrafter"/>
</dbReference>
<dbReference type="PANTHER" id="PTHR30332">
    <property type="entry name" value="PROBABLE GENERAL SECRETION PATHWAY PROTEIN D"/>
    <property type="match status" value="1"/>
</dbReference>
<dbReference type="EMBL" id="AZHW01000061">
    <property type="protein sequence ID" value="ETX03312.1"/>
    <property type="molecule type" value="Genomic_DNA"/>
</dbReference>
<evidence type="ECO:0000313" key="5">
    <source>
        <dbReference type="EMBL" id="ETX03312.1"/>
    </source>
</evidence>
<organism evidence="5 6">
    <name type="scientific">Entotheonella factor</name>
    <dbReference type="NCBI Taxonomy" id="1429438"/>
    <lineage>
        <taxon>Bacteria</taxon>
        <taxon>Pseudomonadati</taxon>
        <taxon>Nitrospinota/Tectimicrobiota group</taxon>
        <taxon>Candidatus Tectimicrobiota</taxon>
        <taxon>Candidatus Entotheonellia</taxon>
        <taxon>Candidatus Entotheonellales</taxon>
        <taxon>Candidatus Entotheonellaceae</taxon>
        <taxon>Candidatus Entotheonella</taxon>
    </lineage>
</organism>
<dbReference type="InterPro" id="IPR032789">
    <property type="entry name" value="T2SS-T3SS_pil_N"/>
</dbReference>
<dbReference type="PANTHER" id="PTHR30332:SF17">
    <property type="entry name" value="TYPE IV PILIATION SYSTEM PROTEIN DR_0774-RELATED"/>
    <property type="match status" value="1"/>
</dbReference>
<protein>
    <submittedName>
        <fullName evidence="5">Uncharacterized protein</fullName>
    </submittedName>
</protein>
<feature type="domain" description="Type II/III secretion system secretin-like" evidence="3">
    <location>
        <begin position="256"/>
        <end position="417"/>
    </location>
</feature>
<feature type="chain" id="PRO_5004846215" evidence="2">
    <location>
        <begin position="30"/>
        <end position="474"/>
    </location>
</feature>
<sequence length="474" mass="50772">MKRPTARSRWIAGIVSLCAVCCAPFSALAQERTLELTIITETSNRVQVTLGQSALVRTDRLISRISLAEPKVADSILLSARQVSVIGKAIGKTSLTLWDSLENVSILDIEVMPDVVRLKERLNDMLPEEPIRVHASHDGVTLYGTVSSSVVLHQALAVAELFAPEKVVNLMQVSGVHQVMLEVRVAEMSSTLTKRLGVNFGAIASGNFFGVSLLNNLISIPPDPPAFLAPFDISSSVNSLLRFNAGGVAVTGFLEALKEDGLAKVLAEPTLVTLSGQEARFLAGGEFPFTVPYADGTVTIEFRSFGVALSFTPTVLSPDKISIQVAPEVSELDFANSVTLGGTTVPSLTIRRASTTIELADGQSFAVAGLLQERIREVISKFPVLGEIPVLGALFRSSSFERGETELIIIVTPRLVKPLDVAKQTLPTDGFVEPNDIDFFLFGKLQGKGGTHGRWGKFDGAFGYISSPQGAVQP</sequence>
<evidence type="ECO:0000259" key="4">
    <source>
        <dbReference type="Pfam" id="PF13629"/>
    </source>
</evidence>
<accession>W4M0Y1</accession>
<dbReference type="Pfam" id="PF00263">
    <property type="entry name" value="Secretin"/>
    <property type="match status" value="1"/>
</dbReference>
<keyword evidence="6" id="KW-1185">Reference proteome</keyword>
<dbReference type="AlphaFoldDB" id="W4M0Y1"/>
<dbReference type="PRINTS" id="PR00811">
    <property type="entry name" value="BCTERIALGSPD"/>
</dbReference>
<dbReference type="Proteomes" id="UP000019141">
    <property type="component" value="Unassembled WGS sequence"/>
</dbReference>
<name>W4M0Y1_ENTF1</name>
<keyword evidence="2" id="KW-0732">Signal</keyword>
<evidence type="ECO:0000313" key="6">
    <source>
        <dbReference type="Proteomes" id="UP000019141"/>
    </source>
</evidence>
<evidence type="ECO:0000256" key="1">
    <source>
        <dbReference type="RuleBase" id="RU004003"/>
    </source>
</evidence>
<dbReference type="HOGENOM" id="CLU_017952_2_0_7"/>
<reference evidence="5 6" key="1">
    <citation type="journal article" date="2014" name="Nature">
        <title>An environmental bacterial taxon with a large and distinct metabolic repertoire.</title>
        <authorList>
            <person name="Wilson M.C."/>
            <person name="Mori T."/>
            <person name="Ruckert C."/>
            <person name="Uria A.R."/>
            <person name="Helf M.J."/>
            <person name="Takada K."/>
            <person name="Gernert C."/>
            <person name="Steffens U.A."/>
            <person name="Heycke N."/>
            <person name="Schmitt S."/>
            <person name="Rinke C."/>
            <person name="Helfrich E.J."/>
            <person name="Brachmann A.O."/>
            <person name="Gurgui C."/>
            <person name="Wakimoto T."/>
            <person name="Kracht M."/>
            <person name="Crusemann M."/>
            <person name="Hentschel U."/>
            <person name="Abe I."/>
            <person name="Matsunaga S."/>
            <person name="Kalinowski J."/>
            <person name="Takeyama H."/>
            <person name="Piel J."/>
        </authorList>
    </citation>
    <scope>NUCLEOTIDE SEQUENCE [LARGE SCALE GENOMIC DNA]</scope>
    <source>
        <strain evidence="6">TSY1</strain>
    </source>
</reference>
<comment type="caution">
    <text evidence="5">The sequence shown here is derived from an EMBL/GenBank/DDBJ whole genome shotgun (WGS) entry which is preliminary data.</text>
</comment>
<dbReference type="InterPro" id="IPR001775">
    <property type="entry name" value="GspD/PilQ"/>
</dbReference>
<feature type="domain" description="Pilus formation protein N-terminal" evidence="4">
    <location>
        <begin position="44"/>
        <end position="111"/>
    </location>
</feature>
<dbReference type="InterPro" id="IPR050810">
    <property type="entry name" value="Bact_Secretion_Sys_Channel"/>
</dbReference>
<dbReference type="PATRIC" id="fig|1429438.4.peg.274"/>